<sequence length="199" mass="21204">MSFRLSVQQGNMFYRPLVLLLLAGGALFHLASLASMSSEASSPKLEVRLKSASIPASFDAPTVSVAIQVAVHNHAASPVTLLSWGSPLDPRANLLGVFEIRDAATGEAVALDTVKFARKLPPPAEDFVEIPPGEAAEVEVTLPRVPLVEGRPYAIQAKGWWQAVWEQPLGDVPAGDREKLAGALRGSFESSAVEIRSRG</sequence>
<accession>A0ABR4LKD5</accession>
<proteinExistence type="predicted"/>
<dbReference type="GeneID" id="98148484"/>
<dbReference type="Proteomes" id="UP001610432">
    <property type="component" value="Unassembled WGS sequence"/>
</dbReference>
<evidence type="ECO:0000313" key="2">
    <source>
        <dbReference type="Proteomes" id="UP001610432"/>
    </source>
</evidence>
<reference evidence="1 2" key="1">
    <citation type="submission" date="2024-07" db="EMBL/GenBank/DDBJ databases">
        <title>Section-level genome sequencing and comparative genomics of Aspergillus sections Usti and Cavernicolus.</title>
        <authorList>
            <consortium name="Lawrence Berkeley National Laboratory"/>
            <person name="Nybo J.L."/>
            <person name="Vesth T.C."/>
            <person name="Theobald S."/>
            <person name="Frisvad J.C."/>
            <person name="Larsen T.O."/>
            <person name="Kjaerboelling I."/>
            <person name="Rothschild-Mancinelli K."/>
            <person name="Lyhne E.K."/>
            <person name="Kogle M.E."/>
            <person name="Barry K."/>
            <person name="Clum A."/>
            <person name="Na H."/>
            <person name="Ledsgaard L."/>
            <person name="Lin J."/>
            <person name="Lipzen A."/>
            <person name="Kuo A."/>
            <person name="Riley R."/>
            <person name="Mondo S."/>
            <person name="Labutti K."/>
            <person name="Haridas S."/>
            <person name="Pangalinan J."/>
            <person name="Salamov A.A."/>
            <person name="Simmons B.A."/>
            <person name="Magnuson J.K."/>
            <person name="Chen J."/>
            <person name="Drula E."/>
            <person name="Henrissat B."/>
            <person name="Wiebenga A."/>
            <person name="Lubbers R.J."/>
            <person name="Gomes A.C."/>
            <person name="Macurrencykelacurrency M.R."/>
            <person name="Stajich J."/>
            <person name="Grigoriev I.V."/>
            <person name="Mortensen U.H."/>
            <person name="De Vries R.P."/>
            <person name="Baker S.E."/>
            <person name="Andersen M.R."/>
        </authorList>
    </citation>
    <scope>NUCLEOTIDE SEQUENCE [LARGE SCALE GENOMIC DNA]</scope>
    <source>
        <strain evidence="1 2">CBS 449.75</strain>
    </source>
</reference>
<dbReference type="EMBL" id="JBFXLQ010000035">
    <property type="protein sequence ID" value="KAL2864996.1"/>
    <property type="molecule type" value="Genomic_DNA"/>
</dbReference>
<keyword evidence="2" id="KW-1185">Reference proteome</keyword>
<protein>
    <recommendedName>
        <fullName evidence="3">Water stress and hypersensitive response domain-containing protein</fullName>
    </recommendedName>
</protein>
<dbReference type="Gene3D" id="2.60.40.2970">
    <property type="match status" value="1"/>
</dbReference>
<gene>
    <name evidence="1" type="ORF">BJX67DRAFT_383217</name>
</gene>
<name>A0ABR4LKD5_9EURO</name>
<evidence type="ECO:0008006" key="3">
    <source>
        <dbReference type="Google" id="ProtNLM"/>
    </source>
</evidence>
<evidence type="ECO:0000313" key="1">
    <source>
        <dbReference type="EMBL" id="KAL2864996.1"/>
    </source>
</evidence>
<organism evidence="1 2">
    <name type="scientific">Aspergillus lucknowensis</name>
    <dbReference type="NCBI Taxonomy" id="176173"/>
    <lineage>
        <taxon>Eukaryota</taxon>
        <taxon>Fungi</taxon>
        <taxon>Dikarya</taxon>
        <taxon>Ascomycota</taxon>
        <taxon>Pezizomycotina</taxon>
        <taxon>Eurotiomycetes</taxon>
        <taxon>Eurotiomycetidae</taxon>
        <taxon>Eurotiales</taxon>
        <taxon>Aspergillaceae</taxon>
        <taxon>Aspergillus</taxon>
        <taxon>Aspergillus subgen. Nidulantes</taxon>
    </lineage>
</organism>
<comment type="caution">
    <text evidence="1">The sequence shown here is derived from an EMBL/GenBank/DDBJ whole genome shotgun (WGS) entry which is preliminary data.</text>
</comment>
<dbReference type="RefSeq" id="XP_070883975.1">
    <property type="nucleotide sequence ID" value="XM_071033412.1"/>
</dbReference>